<dbReference type="AlphaFoldDB" id="A0A7J8ENA7"/>
<proteinExistence type="predicted"/>
<accession>A0A7J8ENA7</accession>
<comment type="caution">
    <text evidence="1">The sequence shown here is derived from an EMBL/GenBank/DDBJ whole genome shotgun (WGS) entry which is preliminary data.</text>
</comment>
<evidence type="ECO:0000313" key="1">
    <source>
        <dbReference type="EMBL" id="KAF6436619.1"/>
    </source>
</evidence>
<reference evidence="1 2" key="1">
    <citation type="journal article" date="2020" name="Nature">
        <title>Six reference-quality genomes reveal evolution of bat adaptations.</title>
        <authorList>
            <person name="Jebb D."/>
            <person name="Huang Z."/>
            <person name="Pippel M."/>
            <person name="Hughes G.M."/>
            <person name="Lavrichenko K."/>
            <person name="Devanna P."/>
            <person name="Winkler S."/>
            <person name="Jermiin L.S."/>
            <person name="Skirmuntt E.C."/>
            <person name="Katzourakis A."/>
            <person name="Burkitt-Gray L."/>
            <person name="Ray D.A."/>
            <person name="Sullivan K.A.M."/>
            <person name="Roscito J.G."/>
            <person name="Kirilenko B.M."/>
            <person name="Davalos L.M."/>
            <person name="Corthals A.P."/>
            <person name="Power M.L."/>
            <person name="Jones G."/>
            <person name="Ransome R.D."/>
            <person name="Dechmann D.K.N."/>
            <person name="Locatelli A.G."/>
            <person name="Puechmaille S.J."/>
            <person name="Fedrigo O."/>
            <person name="Jarvis E.D."/>
            <person name="Hiller M."/>
            <person name="Vernes S.C."/>
            <person name="Myers E.W."/>
            <person name="Teeling E.C."/>
        </authorList>
    </citation>
    <scope>NUCLEOTIDE SEQUENCE [LARGE SCALE GENOMIC DNA]</scope>
    <source>
        <strain evidence="1">MRouAeg1</strain>
        <tissue evidence="1">Muscle</tissue>
    </source>
</reference>
<gene>
    <name evidence="1" type="ORF">HJG63_020225</name>
</gene>
<dbReference type="EMBL" id="JACASE010000009">
    <property type="protein sequence ID" value="KAF6436619.1"/>
    <property type="molecule type" value="Genomic_DNA"/>
</dbReference>
<protein>
    <submittedName>
        <fullName evidence="1">Ubiquitin like 4A</fullName>
    </submittedName>
</protein>
<sequence length="73" mass="7425">MKEKQVGESGMNIAQLCGVTSVSASSQAAASGSKVGCLQLPLNPSLTASREHLPARSTFAPHSVASFPDAPSK</sequence>
<evidence type="ECO:0000313" key="2">
    <source>
        <dbReference type="Proteomes" id="UP000593571"/>
    </source>
</evidence>
<dbReference type="Proteomes" id="UP000593571">
    <property type="component" value="Unassembled WGS sequence"/>
</dbReference>
<organism evidence="1 2">
    <name type="scientific">Rousettus aegyptiacus</name>
    <name type="common">Egyptian fruit bat</name>
    <name type="synonym">Pteropus aegyptiacus</name>
    <dbReference type="NCBI Taxonomy" id="9407"/>
    <lineage>
        <taxon>Eukaryota</taxon>
        <taxon>Metazoa</taxon>
        <taxon>Chordata</taxon>
        <taxon>Craniata</taxon>
        <taxon>Vertebrata</taxon>
        <taxon>Euteleostomi</taxon>
        <taxon>Mammalia</taxon>
        <taxon>Eutheria</taxon>
        <taxon>Laurasiatheria</taxon>
        <taxon>Chiroptera</taxon>
        <taxon>Yinpterochiroptera</taxon>
        <taxon>Pteropodoidea</taxon>
        <taxon>Pteropodidae</taxon>
        <taxon>Rousettinae</taxon>
        <taxon>Rousettus</taxon>
    </lineage>
</organism>
<keyword evidence="2" id="KW-1185">Reference proteome</keyword>
<name>A0A7J8ENA7_ROUAE</name>